<sequence>MSAPSRGRIARRLGAVAAAAILAFTLSGCAVLQAVIDSARAPVRDAETQEVVESGQADVFTLMVGDCMNEITDEIAYEVPVVPCGEAHDEEAYFEHTFAGDEYPGDDAISEQSFDACFEQFSTFAGIDYQDSLLDFYPITPTQESWERRGDRLVTCMIYDPEAQTTGTLAGAAR</sequence>
<dbReference type="KEGG" id="mvd:AWU67_03410"/>
<dbReference type="PROSITE" id="PS51257">
    <property type="entry name" value="PROKAR_LIPOPROTEIN"/>
    <property type="match status" value="1"/>
</dbReference>
<organism evidence="2 3">
    <name type="scientific">Microterricola viridarii</name>
    <dbReference type="NCBI Taxonomy" id="412690"/>
    <lineage>
        <taxon>Bacteria</taxon>
        <taxon>Bacillati</taxon>
        <taxon>Actinomycetota</taxon>
        <taxon>Actinomycetes</taxon>
        <taxon>Micrococcales</taxon>
        <taxon>Microbacteriaceae</taxon>
        <taxon>Microterricola</taxon>
    </lineage>
</organism>
<dbReference type="Proteomes" id="UP000058305">
    <property type="component" value="Chromosome"/>
</dbReference>
<proteinExistence type="predicted"/>
<dbReference type="InterPro" id="IPR026004">
    <property type="entry name" value="Septum_form"/>
</dbReference>
<dbReference type="EMBL" id="CP014145">
    <property type="protein sequence ID" value="AMB58065.1"/>
    <property type="molecule type" value="Genomic_DNA"/>
</dbReference>
<dbReference type="OrthoDB" id="3628931at2"/>
<evidence type="ECO:0000313" key="3">
    <source>
        <dbReference type="Proteomes" id="UP000058305"/>
    </source>
</evidence>
<evidence type="ECO:0000259" key="1">
    <source>
        <dbReference type="Pfam" id="PF13845"/>
    </source>
</evidence>
<accession>A0A109QYE6</accession>
<keyword evidence="3" id="KW-1185">Reference proteome</keyword>
<evidence type="ECO:0000313" key="2">
    <source>
        <dbReference type="EMBL" id="AMB58065.1"/>
    </source>
</evidence>
<dbReference type="AlphaFoldDB" id="A0A109QYE6"/>
<reference evidence="2 3" key="1">
    <citation type="journal article" date="2016" name="J. Biotechnol.">
        <title>First complete genome sequence of a species in the genus Microterricola, an extremophilic cold active enzyme producing bacterial strain ERGS5:02 isolated from Sikkim Himalaya.</title>
        <authorList>
            <person name="Himanshu"/>
            <person name="Swarnkar M.K."/>
            <person name="Singh D."/>
            <person name="Kumar R."/>
        </authorList>
    </citation>
    <scope>NUCLEOTIDE SEQUENCE [LARGE SCALE GENOMIC DNA]</scope>
    <source>
        <strain evidence="2 3">ERGS5:02</strain>
    </source>
</reference>
<dbReference type="RefSeq" id="WP_067226760.1">
    <property type="nucleotide sequence ID" value="NZ_CP014145.1"/>
</dbReference>
<gene>
    <name evidence="2" type="ORF">AWU67_03410</name>
</gene>
<protein>
    <recommendedName>
        <fullName evidence="1">Septum formation-related domain-containing protein</fullName>
    </recommendedName>
</protein>
<reference evidence="3" key="2">
    <citation type="submission" date="2016-01" db="EMBL/GenBank/DDBJ databases">
        <title>First complete genome sequence of a species in the genus Microterricola, an extremophilic cold active enzyme producing strain ERGS5:02 isolated from Sikkim Himalaya.</title>
        <authorList>
            <person name="Kumar R."/>
            <person name="Singh D."/>
            <person name="Swarnkar M.K."/>
        </authorList>
    </citation>
    <scope>NUCLEOTIDE SEQUENCE [LARGE SCALE GENOMIC DNA]</scope>
    <source>
        <strain evidence="3">ERGS5:02</strain>
    </source>
</reference>
<feature type="domain" description="Septum formation-related" evidence="1">
    <location>
        <begin position="65"/>
        <end position="162"/>
    </location>
</feature>
<name>A0A109QYE6_9MICO</name>
<dbReference type="Pfam" id="PF13845">
    <property type="entry name" value="Septum_form"/>
    <property type="match status" value="1"/>
</dbReference>